<dbReference type="PANTHER" id="PTHR45663:SF11">
    <property type="entry name" value="GEO12009P1"/>
    <property type="match status" value="1"/>
</dbReference>
<evidence type="ECO:0000256" key="1">
    <source>
        <dbReference type="ARBA" id="ARBA00008987"/>
    </source>
</evidence>
<keyword evidence="4" id="KW-1015">Disulfide bond</keyword>
<dbReference type="EMBL" id="BAAABU010000004">
    <property type="protein sequence ID" value="GAA0224946.1"/>
    <property type="molecule type" value="Genomic_DNA"/>
</dbReference>
<proteinExistence type="inferred from homology"/>
<evidence type="ECO:0000259" key="8">
    <source>
        <dbReference type="PROSITE" id="PS51352"/>
    </source>
</evidence>
<keyword evidence="10" id="KW-1185">Reference proteome</keyword>
<sequence length="109" mass="11639">MAGATVAVTSDSFTENVLQSDKPVLVDFWATWCGPCKMVAPVLEEIAAEHAEKITVAKLDIDANPSIARDYQIMSVPTMILFQGGRPVKQIVGAKPKAALLNDLADVLA</sequence>
<dbReference type="SUPFAM" id="SSF52833">
    <property type="entry name" value="Thioredoxin-like"/>
    <property type="match status" value="1"/>
</dbReference>
<dbReference type="PIRSF" id="PIRSF000077">
    <property type="entry name" value="Thioredoxin"/>
    <property type="match status" value="1"/>
</dbReference>
<protein>
    <recommendedName>
        <fullName evidence="6 7">Thioredoxin</fullName>
    </recommendedName>
</protein>
<evidence type="ECO:0000313" key="10">
    <source>
        <dbReference type="Proteomes" id="UP001500416"/>
    </source>
</evidence>
<comment type="similarity">
    <text evidence="1 7">Belongs to the thioredoxin family.</text>
</comment>
<evidence type="ECO:0000256" key="6">
    <source>
        <dbReference type="NCBIfam" id="TIGR01068"/>
    </source>
</evidence>
<dbReference type="InterPro" id="IPR013766">
    <property type="entry name" value="Thioredoxin_domain"/>
</dbReference>
<dbReference type="Gene3D" id="3.40.30.10">
    <property type="entry name" value="Glutaredoxin"/>
    <property type="match status" value="1"/>
</dbReference>
<dbReference type="PRINTS" id="PR00421">
    <property type="entry name" value="THIOREDOXIN"/>
</dbReference>
<dbReference type="PANTHER" id="PTHR45663">
    <property type="entry name" value="GEO12009P1"/>
    <property type="match status" value="1"/>
</dbReference>
<evidence type="ECO:0000313" key="9">
    <source>
        <dbReference type="EMBL" id="GAA0224946.1"/>
    </source>
</evidence>
<dbReference type="InterPro" id="IPR017937">
    <property type="entry name" value="Thioredoxin_CS"/>
</dbReference>
<dbReference type="Proteomes" id="UP001500416">
    <property type="component" value="Unassembled WGS sequence"/>
</dbReference>
<dbReference type="NCBIfam" id="TIGR01068">
    <property type="entry name" value="thioredoxin"/>
    <property type="match status" value="1"/>
</dbReference>
<evidence type="ECO:0000256" key="5">
    <source>
        <dbReference type="ARBA" id="ARBA00023284"/>
    </source>
</evidence>
<organism evidence="9 10">
    <name type="scientific">Saccharothrix mutabilis subsp. mutabilis</name>
    <dbReference type="NCBI Taxonomy" id="66855"/>
    <lineage>
        <taxon>Bacteria</taxon>
        <taxon>Bacillati</taxon>
        <taxon>Actinomycetota</taxon>
        <taxon>Actinomycetes</taxon>
        <taxon>Pseudonocardiales</taxon>
        <taxon>Pseudonocardiaceae</taxon>
        <taxon>Saccharothrix</taxon>
    </lineage>
</organism>
<dbReference type="InterPro" id="IPR005746">
    <property type="entry name" value="Thioredoxin"/>
</dbReference>
<feature type="domain" description="Thioredoxin" evidence="8">
    <location>
        <begin position="1"/>
        <end position="109"/>
    </location>
</feature>
<evidence type="ECO:0000256" key="7">
    <source>
        <dbReference type="PIRNR" id="PIRNR000077"/>
    </source>
</evidence>
<evidence type="ECO:0000256" key="2">
    <source>
        <dbReference type="ARBA" id="ARBA00022448"/>
    </source>
</evidence>
<dbReference type="CDD" id="cd02947">
    <property type="entry name" value="TRX_family"/>
    <property type="match status" value="1"/>
</dbReference>
<evidence type="ECO:0000256" key="4">
    <source>
        <dbReference type="ARBA" id="ARBA00023157"/>
    </source>
</evidence>
<keyword evidence="5" id="KW-0676">Redox-active center</keyword>
<comment type="caution">
    <text evidence="9">The sequence shown here is derived from an EMBL/GenBank/DDBJ whole genome shotgun (WGS) entry which is preliminary data.</text>
</comment>
<evidence type="ECO:0000256" key="3">
    <source>
        <dbReference type="ARBA" id="ARBA00022982"/>
    </source>
</evidence>
<keyword evidence="2" id="KW-0813">Transport</keyword>
<dbReference type="PROSITE" id="PS51352">
    <property type="entry name" value="THIOREDOXIN_2"/>
    <property type="match status" value="1"/>
</dbReference>
<dbReference type="Pfam" id="PF00085">
    <property type="entry name" value="Thioredoxin"/>
    <property type="match status" value="1"/>
</dbReference>
<dbReference type="InterPro" id="IPR036249">
    <property type="entry name" value="Thioredoxin-like_sf"/>
</dbReference>
<accession>A0ABN0TLT7</accession>
<dbReference type="RefSeq" id="WP_343933802.1">
    <property type="nucleotide sequence ID" value="NZ_BAAABU010000004.1"/>
</dbReference>
<name>A0ABN0TLT7_9PSEU</name>
<dbReference type="PROSITE" id="PS00194">
    <property type="entry name" value="THIOREDOXIN_1"/>
    <property type="match status" value="1"/>
</dbReference>
<keyword evidence="3" id="KW-0249">Electron transport</keyword>
<reference evidence="9 10" key="1">
    <citation type="journal article" date="2019" name="Int. J. Syst. Evol. Microbiol.">
        <title>The Global Catalogue of Microorganisms (GCM) 10K type strain sequencing project: providing services to taxonomists for standard genome sequencing and annotation.</title>
        <authorList>
            <consortium name="The Broad Institute Genomics Platform"/>
            <consortium name="The Broad Institute Genome Sequencing Center for Infectious Disease"/>
            <person name="Wu L."/>
            <person name="Ma J."/>
        </authorList>
    </citation>
    <scope>NUCLEOTIDE SEQUENCE [LARGE SCALE GENOMIC DNA]</scope>
    <source>
        <strain evidence="9 10">JCM 3380</strain>
    </source>
</reference>
<gene>
    <name evidence="9" type="primary">trxA_2</name>
    <name evidence="9" type="ORF">GCM10010492_23870</name>
</gene>